<dbReference type="SMART" id="SM00490">
    <property type="entry name" value="HELICc"/>
    <property type="match status" value="1"/>
</dbReference>
<dbReference type="CDD" id="cd17941">
    <property type="entry name" value="DEADc_DDX10"/>
    <property type="match status" value="1"/>
</dbReference>
<dbReference type="GO" id="GO:0005524">
    <property type="term" value="F:ATP binding"/>
    <property type="evidence" value="ECO:0007669"/>
    <property type="project" value="UniProtKB-UniRule"/>
</dbReference>
<dbReference type="GO" id="GO:0016887">
    <property type="term" value="F:ATP hydrolysis activity"/>
    <property type="evidence" value="ECO:0007669"/>
    <property type="project" value="RHEA"/>
</dbReference>
<dbReference type="PROSITE" id="PS51194">
    <property type="entry name" value="HELICASE_CTER"/>
    <property type="match status" value="1"/>
</dbReference>
<feature type="compositionally biased region" description="Basic and acidic residues" evidence="9">
    <location>
        <begin position="626"/>
        <end position="635"/>
    </location>
</feature>
<evidence type="ECO:0000256" key="2">
    <source>
        <dbReference type="ARBA" id="ARBA00022801"/>
    </source>
</evidence>
<keyword evidence="4 7" id="KW-0067">ATP-binding</keyword>
<comment type="catalytic activity">
    <reaction evidence="8">
        <text>ATP + H2O = ADP + phosphate + H(+)</text>
        <dbReference type="Rhea" id="RHEA:13065"/>
        <dbReference type="ChEBI" id="CHEBI:15377"/>
        <dbReference type="ChEBI" id="CHEBI:15378"/>
        <dbReference type="ChEBI" id="CHEBI:30616"/>
        <dbReference type="ChEBI" id="CHEBI:43474"/>
        <dbReference type="ChEBI" id="CHEBI:456216"/>
        <dbReference type="EC" id="3.6.4.13"/>
    </reaction>
</comment>
<proteinExistence type="inferred from homology"/>
<feature type="compositionally biased region" description="Basic and acidic residues" evidence="9">
    <location>
        <begin position="536"/>
        <end position="565"/>
    </location>
</feature>
<feature type="compositionally biased region" description="Basic and acidic residues" evidence="9">
    <location>
        <begin position="17"/>
        <end position="27"/>
    </location>
</feature>
<feature type="region of interest" description="Disordered" evidence="9">
    <location>
        <begin position="509"/>
        <end position="711"/>
    </location>
</feature>
<dbReference type="PROSITE" id="PS51192">
    <property type="entry name" value="HELICASE_ATP_BIND_1"/>
    <property type="match status" value="1"/>
</dbReference>
<name>A0A1D1ZMI5_AUXPR</name>
<dbReference type="InterPro" id="IPR014014">
    <property type="entry name" value="RNA_helicase_DEAD_Q_motif"/>
</dbReference>
<dbReference type="Pfam" id="PF13959">
    <property type="entry name" value="CTE_SPB4"/>
    <property type="match status" value="1"/>
</dbReference>
<feature type="domain" description="Helicase ATP-binding" evidence="10">
    <location>
        <begin position="91"/>
        <end position="265"/>
    </location>
</feature>
<gene>
    <name evidence="13" type="ORF">g.10443</name>
</gene>
<dbReference type="PROSITE" id="PS00039">
    <property type="entry name" value="DEAD_ATP_HELICASE"/>
    <property type="match status" value="1"/>
</dbReference>
<dbReference type="EC" id="3.6.4.13" evidence="8"/>
<evidence type="ECO:0000256" key="1">
    <source>
        <dbReference type="ARBA" id="ARBA00022741"/>
    </source>
</evidence>
<dbReference type="InterPro" id="IPR025313">
    <property type="entry name" value="SPB4-like_CTE"/>
</dbReference>
<feature type="region of interest" description="Disordered" evidence="9">
    <location>
        <begin position="1"/>
        <end position="52"/>
    </location>
</feature>
<dbReference type="EMBL" id="GDKF01010420">
    <property type="protein sequence ID" value="JAT68202.1"/>
    <property type="molecule type" value="Transcribed_RNA"/>
</dbReference>
<evidence type="ECO:0000256" key="9">
    <source>
        <dbReference type="SAM" id="MobiDB-lite"/>
    </source>
</evidence>
<dbReference type="SMART" id="SM00487">
    <property type="entry name" value="DEXDc"/>
    <property type="match status" value="1"/>
</dbReference>
<feature type="compositionally biased region" description="Basic and acidic residues" evidence="9">
    <location>
        <begin position="650"/>
        <end position="680"/>
    </location>
</feature>
<evidence type="ECO:0000256" key="8">
    <source>
        <dbReference type="RuleBase" id="RU365068"/>
    </source>
</evidence>
<keyword evidence="3 7" id="KW-0347">Helicase</keyword>
<evidence type="ECO:0000256" key="4">
    <source>
        <dbReference type="ARBA" id="ARBA00022840"/>
    </source>
</evidence>
<feature type="compositionally biased region" description="Basic residues" evidence="9">
    <location>
        <begin position="1"/>
        <end position="16"/>
    </location>
</feature>
<comment type="function">
    <text evidence="8">RNA helicase.</text>
</comment>
<keyword evidence="5 8" id="KW-0694">RNA-binding</keyword>
<dbReference type="GO" id="GO:0003723">
    <property type="term" value="F:RNA binding"/>
    <property type="evidence" value="ECO:0007669"/>
    <property type="project" value="UniProtKB-UniRule"/>
</dbReference>
<protein>
    <recommendedName>
        <fullName evidence="8">ATP-dependent RNA helicase</fullName>
        <ecNumber evidence="8">3.6.4.13</ecNumber>
    </recommendedName>
</protein>
<reference evidence="13" key="1">
    <citation type="submission" date="2015-08" db="EMBL/GenBank/DDBJ databases">
        <authorList>
            <person name="Babu N.S."/>
            <person name="Beckwith C.J."/>
            <person name="Beseler K.G."/>
            <person name="Brison A."/>
            <person name="Carone J.V."/>
            <person name="Caskin T.P."/>
            <person name="Diamond M."/>
            <person name="Durham M.E."/>
            <person name="Foxe J.M."/>
            <person name="Go M."/>
            <person name="Henderson B.A."/>
            <person name="Jones I.B."/>
            <person name="McGettigan J.A."/>
            <person name="Micheletti S.J."/>
            <person name="Nasrallah M.E."/>
            <person name="Ortiz D."/>
            <person name="Piller C.R."/>
            <person name="Privatt S.R."/>
            <person name="Schneider S.L."/>
            <person name="Sharp S."/>
            <person name="Smith T.C."/>
            <person name="Stanton J.D."/>
            <person name="Ullery H.E."/>
            <person name="Wilson R.J."/>
            <person name="Serrano M.G."/>
            <person name="Buck G."/>
            <person name="Lee V."/>
            <person name="Wang Y."/>
            <person name="Carvalho R."/>
            <person name="Voegtly L."/>
            <person name="Shi R."/>
            <person name="Duckworth R."/>
            <person name="Johnson A."/>
            <person name="Loviza R."/>
            <person name="Walstead R."/>
            <person name="Shah Z."/>
            <person name="Kiflezghi M."/>
            <person name="Wade K."/>
            <person name="Ball S.L."/>
            <person name="Bradley K.W."/>
            <person name="Asai D.J."/>
            <person name="Bowman C.A."/>
            <person name="Russell D.A."/>
            <person name="Pope W.H."/>
            <person name="Jacobs-Sera D."/>
            <person name="Hendrix R.W."/>
            <person name="Hatfull G.F."/>
        </authorList>
    </citation>
    <scope>NUCLEOTIDE SEQUENCE</scope>
</reference>
<evidence type="ECO:0000256" key="6">
    <source>
        <dbReference type="PROSITE-ProRule" id="PRU00552"/>
    </source>
</evidence>
<dbReference type="PANTHER" id="PTHR24031">
    <property type="entry name" value="RNA HELICASE"/>
    <property type="match status" value="1"/>
</dbReference>
<accession>A0A1D1ZMI5</accession>
<sequence length="750" mass="81680">MAPAKRARGHHARQRKRSEVDAEEIKQIEAALRSNAPEPGTNPLSLPAAPEGVTTWPASRTFDGLPLSRHTKEGLAAAKFTRPTAVQRAVLPHALLGRDVLGAAKTGSGKTLAFLIPVLECLYRQQWGALDGLGALILTPTRELALQIFNELRKVGAKHEFSAGLLVGGKDVAEEQSRISSLNILVATPGRLLQHMDETAGFDCSGVKILVLDEADRILDLGFSAALNAIVDNLPAQRQTLLFSATQTKSVKDLARLSLRSPEYLAVHAEAEVPTPIKLQQAYIVCPLQDKTDILWSFIRSHLKAKIIIFLSTCKQTRFYFEAFRKLRPGVPLRALHGRLNQYKRMGVFYDFCESKAMVLFATDIAARGLDFPTVDWVIQADCPEDSAAYIHRVGRTARYMAAGKSLLLLLPSESEGMLASLGEAKIPIKQLRHNPEKIQSVTPALQALLSKDAEIKGLGQRACTSYLRSVHLQPNRSVFDAAALPAGEYAASLGLAAAPKLRFLKRGAAQGPGAERRDEGEGGASDSSGEEEEAAEGRAHAREAGPSRPPPDEKDDFLVVKQRDALGVSEAVAEEPILNLAASQSTGKKKRLRIRPDRPSSSRMVFDEEGEAVDPLAQLVPEGAARSDEGHETAAQRAQHVRTQMAQRDALDKAEQRARRKEERESKRAKRLAREREEAMEGEEESASAASDGEESEEEKFGGRFRNGRGAELREEAGAEVAHMGMVPATLEDQEALALRLLSGRRGGA</sequence>
<feature type="domain" description="Helicase C-terminal" evidence="11">
    <location>
        <begin position="278"/>
        <end position="450"/>
    </location>
</feature>
<dbReference type="InterPro" id="IPR001650">
    <property type="entry name" value="Helicase_C-like"/>
</dbReference>
<dbReference type="InterPro" id="IPR027417">
    <property type="entry name" value="P-loop_NTPase"/>
</dbReference>
<evidence type="ECO:0000256" key="3">
    <source>
        <dbReference type="ARBA" id="ARBA00022806"/>
    </source>
</evidence>
<comment type="domain">
    <text evidence="8">The Q motif is unique to and characteristic of the DEAD box family of RNA helicases and controls ATP binding and hydrolysis.</text>
</comment>
<dbReference type="Pfam" id="PF00270">
    <property type="entry name" value="DEAD"/>
    <property type="match status" value="1"/>
</dbReference>
<feature type="compositionally biased region" description="Acidic residues" evidence="9">
    <location>
        <begin position="681"/>
        <end position="699"/>
    </location>
</feature>
<dbReference type="InterPro" id="IPR000629">
    <property type="entry name" value="RNA-helicase_DEAD-box_CS"/>
</dbReference>
<comment type="similarity">
    <text evidence="7">Belongs to the DEAD box helicase family.</text>
</comment>
<organism evidence="13">
    <name type="scientific">Auxenochlorella protothecoides</name>
    <name type="common">Green microalga</name>
    <name type="synonym">Chlorella protothecoides</name>
    <dbReference type="NCBI Taxonomy" id="3075"/>
    <lineage>
        <taxon>Eukaryota</taxon>
        <taxon>Viridiplantae</taxon>
        <taxon>Chlorophyta</taxon>
        <taxon>core chlorophytes</taxon>
        <taxon>Trebouxiophyceae</taxon>
        <taxon>Chlorellales</taxon>
        <taxon>Chlorellaceae</taxon>
        <taxon>Auxenochlorella</taxon>
    </lineage>
</organism>
<keyword evidence="1 7" id="KW-0547">Nucleotide-binding</keyword>
<dbReference type="GO" id="GO:0003724">
    <property type="term" value="F:RNA helicase activity"/>
    <property type="evidence" value="ECO:0007669"/>
    <property type="project" value="UniProtKB-EC"/>
</dbReference>
<keyword evidence="2 7" id="KW-0378">Hydrolase</keyword>
<evidence type="ECO:0000259" key="10">
    <source>
        <dbReference type="PROSITE" id="PS51192"/>
    </source>
</evidence>
<evidence type="ECO:0000259" key="12">
    <source>
        <dbReference type="PROSITE" id="PS51195"/>
    </source>
</evidence>
<dbReference type="InterPro" id="IPR014001">
    <property type="entry name" value="Helicase_ATP-bd"/>
</dbReference>
<dbReference type="Pfam" id="PF00271">
    <property type="entry name" value="Helicase_C"/>
    <property type="match status" value="1"/>
</dbReference>
<dbReference type="SMART" id="SM01178">
    <property type="entry name" value="DUF4217"/>
    <property type="match status" value="1"/>
</dbReference>
<dbReference type="SUPFAM" id="SSF52540">
    <property type="entry name" value="P-loop containing nucleoside triphosphate hydrolases"/>
    <property type="match status" value="1"/>
</dbReference>
<dbReference type="Gene3D" id="3.40.50.300">
    <property type="entry name" value="P-loop containing nucleotide triphosphate hydrolases"/>
    <property type="match status" value="2"/>
</dbReference>
<dbReference type="CDD" id="cd18787">
    <property type="entry name" value="SF2_C_DEAD"/>
    <property type="match status" value="1"/>
</dbReference>
<evidence type="ECO:0000259" key="11">
    <source>
        <dbReference type="PROSITE" id="PS51194"/>
    </source>
</evidence>
<feature type="domain" description="DEAD-box RNA helicase Q" evidence="12">
    <location>
        <begin position="60"/>
        <end position="88"/>
    </location>
</feature>
<evidence type="ECO:0000256" key="7">
    <source>
        <dbReference type="RuleBase" id="RU000492"/>
    </source>
</evidence>
<dbReference type="PROSITE" id="PS51195">
    <property type="entry name" value="Q_MOTIF"/>
    <property type="match status" value="1"/>
</dbReference>
<evidence type="ECO:0000313" key="13">
    <source>
        <dbReference type="EMBL" id="JAT68202.1"/>
    </source>
</evidence>
<dbReference type="InterPro" id="IPR011545">
    <property type="entry name" value="DEAD/DEAH_box_helicase_dom"/>
</dbReference>
<dbReference type="AlphaFoldDB" id="A0A1D1ZMI5"/>
<evidence type="ECO:0000256" key="5">
    <source>
        <dbReference type="ARBA" id="ARBA00022884"/>
    </source>
</evidence>
<feature type="short sequence motif" description="Q motif" evidence="6">
    <location>
        <begin position="60"/>
        <end position="88"/>
    </location>
</feature>